<evidence type="ECO:0000313" key="1">
    <source>
        <dbReference type="EMBL" id="MDB9442173.1"/>
    </source>
</evidence>
<comment type="caution">
    <text evidence="1">The sequence shown here is derived from an EMBL/GenBank/DDBJ whole genome shotgun (WGS) entry which is preliminary data.</text>
</comment>
<proteinExistence type="predicted"/>
<name>A0ABT4ZS00_9CYAN</name>
<organism evidence="1 2">
    <name type="scientific">Sphaerospermopsis kisseleviana CS-549</name>
    <dbReference type="NCBI Taxonomy" id="3021783"/>
    <lineage>
        <taxon>Bacteria</taxon>
        <taxon>Bacillati</taxon>
        <taxon>Cyanobacteriota</taxon>
        <taxon>Cyanophyceae</taxon>
        <taxon>Nostocales</taxon>
        <taxon>Aphanizomenonaceae</taxon>
        <taxon>Sphaerospermopsis</taxon>
        <taxon>Sphaerospermopsis kisseleviana</taxon>
    </lineage>
</organism>
<keyword evidence="2" id="KW-1185">Reference proteome</keyword>
<sequence>MRKILKKIPLVYKIYRSWQERQYEIQFSGNCHGCFRGVYNSFDEAILSAPKTKPIGYDDLDLALEYKNLPAKIKIASFDYPLLVWLIKILDQNSSPPHNF</sequence>
<reference evidence="1 2" key="1">
    <citation type="submission" date="2023-01" db="EMBL/GenBank/DDBJ databases">
        <title>Genomes from the Australian National Cyanobacteria Reference Collection.</title>
        <authorList>
            <person name="Willis A."/>
            <person name="Lee E.M.F."/>
        </authorList>
    </citation>
    <scope>NUCLEOTIDE SEQUENCE [LARGE SCALE GENOMIC DNA]</scope>
    <source>
        <strain evidence="1 2">CS-549</strain>
    </source>
</reference>
<dbReference type="RefSeq" id="WP_096571384.1">
    <property type="nucleotide sequence ID" value="NZ_JAQMTI010000147.1"/>
</dbReference>
<dbReference type="Proteomes" id="UP001211711">
    <property type="component" value="Unassembled WGS sequence"/>
</dbReference>
<protein>
    <submittedName>
        <fullName evidence="1">Uncharacterized protein</fullName>
    </submittedName>
</protein>
<gene>
    <name evidence="1" type="ORF">PN497_12490</name>
</gene>
<accession>A0ABT4ZS00</accession>
<evidence type="ECO:0000313" key="2">
    <source>
        <dbReference type="Proteomes" id="UP001211711"/>
    </source>
</evidence>
<dbReference type="EMBL" id="JAQMTI010000147">
    <property type="protein sequence ID" value="MDB9442173.1"/>
    <property type="molecule type" value="Genomic_DNA"/>
</dbReference>